<protein>
    <submittedName>
        <fullName evidence="2">Uncharacterized protein</fullName>
    </submittedName>
</protein>
<evidence type="ECO:0000256" key="1">
    <source>
        <dbReference type="SAM" id="Phobius"/>
    </source>
</evidence>
<feature type="transmembrane region" description="Helical" evidence="1">
    <location>
        <begin position="73"/>
        <end position="92"/>
    </location>
</feature>
<proteinExistence type="predicted"/>
<organism evidence="2 3">
    <name type="scientific">Manduca sexta</name>
    <name type="common">Tobacco hawkmoth</name>
    <name type="synonym">Tobacco hornworm</name>
    <dbReference type="NCBI Taxonomy" id="7130"/>
    <lineage>
        <taxon>Eukaryota</taxon>
        <taxon>Metazoa</taxon>
        <taxon>Ecdysozoa</taxon>
        <taxon>Arthropoda</taxon>
        <taxon>Hexapoda</taxon>
        <taxon>Insecta</taxon>
        <taxon>Pterygota</taxon>
        <taxon>Neoptera</taxon>
        <taxon>Endopterygota</taxon>
        <taxon>Lepidoptera</taxon>
        <taxon>Glossata</taxon>
        <taxon>Ditrysia</taxon>
        <taxon>Bombycoidea</taxon>
        <taxon>Sphingidae</taxon>
        <taxon>Sphinginae</taxon>
        <taxon>Sphingini</taxon>
        <taxon>Manduca</taxon>
    </lineage>
</organism>
<sequence>MLFFIGPLYTHYVSYLPLWYIYYSCGSRSPPRAAPARLHALVCVHAHVVSPALAVVVVSALRDVTDYRIVKGALFAAVGGPCLWLSAALSPHALTAPLVFGSGLAAALAAPLCTLLLCGRFIVPALSPAVTGVVSVAVPYAAGVLFPSRQEPAASRLCALLLLYVESCDTLTHAEGMLYMSDVLVIVVLGQYCGVIVCERVQYWCMNVSVSTWCVGAELTQLVTSAAWCWAWSRSAAVGAEWRLLALCAVPKGRPEAAAAAACGVWGLASVPAAVLGPLRAAVLAALAPDD</sequence>
<keyword evidence="1" id="KW-0472">Membrane</keyword>
<reference evidence="2" key="1">
    <citation type="journal article" date="2016" name="Insect Biochem. Mol. Biol.">
        <title>Multifaceted biological insights from a draft genome sequence of the tobacco hornworm moth, Manduca sexta.</title>
        <authorList>
            <person name="Kanost M.R."/>
            <person name="Arrese E.L."/>
            <person name="Cao X."/>
            <person name="Chen Y.R."/>
            <person name="Chellapilla S."/>
            <person name="Goldsmith M.R."/>
            <person name="Grosse-Wilde E."/>
            <person name="Heckel D.G."/>
            <person name="Herndon N."/>
            <person name="Jiang H."/>
            <person name="Papanicolaou A."/>
            <person name="Qu J."/>
            <person name="Soulages J.L."/>
            <person name="Vogel H."/>
            <person name="Walters J."/>
            <person name="Waterhouse R.M."/>
            <person name="Ahn S.J."/>
            <person name="Almeida F.C."/>
            <person name="An C."/>
            <person name="Aqrawi P."/>
            <person name="Bretschneider A."/>
            <person name="Bryant W.B."/>
            <person name="Bucks S."/>
            <person name="Chao H."/>
            <person name="Chevignon G."/>
            <person name="Christen J.M."/>
            <person name="Clarke D.F."/>
            <person name="Dittmer N.T."/>
            <person name="Ferguson L.C.F."/>
            <person name="Garavelou S."/>
            <person name="Gordon K.H.J."/>
            <person name="Gunaratna R.T."/>
            <person name="Han Y."/>
            <person name="Hauser F."/>
            <person name="He Y."/>
            <person name="Heidel-Fischer H."/>
            <person name="Hirsh A."/>
            <person name="Hu Y."/>
            <person name="Jiang H."/>
            <person name="Kalra D."/>
            <person name="Klinner C."/>
            <person name="Konig C."/>
            <person name="Kovar C."/>
            <person name="Kroll A.R."/>
            <person name="Kuwar S.S."/>
            <person name="Lee S.L."/>
            <person name="Lehman R."/>
            <person name="Li K."/>
            <person name="Li Z."/>
            <person name="Liang H."/>
            <person name="Lovelace S."/>
            <person name="Lu Z."/>
            <person name="Mansfield J.H."/>
            <person name="McCulloch K.J."/>
            <person name="Mathew T."/>
            <person name="Morton B."/>
            <person name="Muzny D.M."/>
            <person name="Neunemann D."/>
            <person name="Ongeri F."/>
            <person name="Pauchet Y."/>
            <person name="Pu L.L."/>
            <person name="Pyrousis I."/>
            <person name="Rao X.J."/>
            <person name="Redding A."/>
            <person name="Roesel C."/>
            <person name="Sanchez-Gracia A."/>
            <person name="Schaack S."/>
            <person name="Shukla A."/>
            <person name="Tetreau G."/>
            <person name="Wang Y."/>
            <person name="Xiong G.H."/>
            <person name="Traut W."/>
            <person name="Walsh T.K."/>
            <person name="Worley K.C."/>
            <person name="Wu D."/>
            <person name="Wu W."/>
            <person name="Wu Y.Q."/>
            <person name="Zhang X."/>
            <person name="Zou Z."/>
            <person name="Zucker H."/>
            <person name="Briscoe A.D."/>
            <person name="Burmester T."/>
            <person name="Clem R.J."/>
            <person name="Feyereisen R."/>
            <person name="Grimmelikhuijzen C.J.P."/>
            <person name="Hamodrakas S.J."/>
            <person name="Hansson B.S."/>
            <person name="Huguet E."/>
            <person name="Jermiin L.S."/>
            <person name="Lan Q."/>
            <person name="Lehman H.K."/>
            <person name="Lorenzen M."/>
            <person name="Merzendorfer H."/>
            <person name="Michalopoulos I."/>
            <person name="Morton D.B."/>
            <person name="Muthukrishnan S."/>
            <person name="Oakeshott J.G."/>
            <person name="Palmer W."/>
            <person name="Park Y."/>
            <person name="Passarelli A.L."/>
            <person name="Rozas J."/>
            <person name="Schwartz L.M."/>
            <person name="Smith W."/>
            <person name="Southgate A."/>
            <person name="Vilcinskas A."/>
            <person name="Vogt R."/>
            <person name="Wang P."/>
            <person name="Werren J."/>
            <person name="Yu X.Q."/>
            <person name="Zhou J.J."/>
            <person name="Brown S.J."/>
            <person name="Scherer S.E."/>
            <person name="Richards S."/>
            <person name="Blissard G.W."/>
        </authorList>
    </citation>
    <scope>NUCLEOTIDE SEQUENCE</scope>
</reference>
<feature type="transmembrane region" description="Helical" evidence="1">
    <location>
        <begin position="125"/>
        <end position="146"/>
    </location>
</feature>
<dbReference type="EMBL" id="JH668494">
    <property type="protein sequence ID" value="KAG6455653.1"/>
    <property type="molecule type" value="Genomic_DNA"/>
</dbReference>
<keyword evidence="1" id="KW-1133">Transmembrane helix</keyword>
<comment type="caution">
    <text evidence="2">The sequence shown here is derived from an EMBL/GenBank/DDBJ whole genome shotgun (WGS) entry which is preliminary data.</text>
</comment>
<evidence type="ECO:0000313" key="3">
    <source>
        <dbReference type="Proteomes" id="UP000791440"/>
    </source>
</evidence>
<gene>
    <name evidence="2" type="ORF">O3G_MSEX009315</name>
</gene>
<evidence type="ECO:0000313" key="2">
    <source>
        <dbReference type="EMBL" id="KAG6455653.1"/>
    </source>
</evidence>
<accession>A0A921ZCV6</accession>
<dbReference type="Proteomes" id="UP000791440">
    <property type="component" value="Unassembled WGS sequence"/>
</dbReference>
<keyword evidence="3" id="KW-1185">Reference proteome</keyword>
<feature type="transmembrane region" description="Helical" evidence="1">
    <location>
        <begin position="38"/>
        <end position="61"/>
    </location>
</feature>
<keyword evidence="1" id="KW-0812">Transmembrane</keyword>
<reference evidence="2" key="2">
    <citation type="submission" date="2020-12" db="EMBL/GenBank/DDBJ databases">
        <authorList>
            <person name="Kanost M."/>
        </authorList>
    </citation>
    <scope>NUCLEOTIDE SEQUENCE</scope>
</reference>
<dbReference type="AlphaFoldDB" id="A0A921ZCV6"/>
<name>A0A921ZCV6_MANSE</name>
<feature type="transmembrane region" description="Helical" evidence="1">
    <location>
        <begin position="98"/>
        <end position="118"/>
    </location>
</feature>